<dbReference type="PRINTS" id="PR00040">
    <property type="entry name" value="HTHMERR"/>
</dbReference>
<keyword evidence="11" id="KW-1185">Reference proteome</keyword>
<dbReference type="InterPro" id="IPR000551">
    <property type="entry name" value="MerR-type_HTH_dom"/>
</dbReference>
<dbReference type="Pfam" id="PF09278">
    <property type="entry name" value="MerR-DNA-bind"/>
    <property type="match status" value="1"/>
</dbReference>
<accession>A0ABS1LLM8</accession>
<feature type="domain" description="HTH merR-type" evidence="9">
    <location>
        <begin position="16"/>
        <end position="84"/>
    </location>
</feature>
<keyword evidence="4" id="KW-0411">Iron-sulfur</keyword>
<keyword evidence="1" id="KW-0001">2Fe-2S</keyword>
<evidence type="ECO:0000256" key="2">
    <source>
        <dbReference type="ARBA" id="ARBA00022723"/>
    </source>
</evidence>
<dbReference type="PANTHER" id="PTHR30204">
    <property type="entry name" value="REDOX-CYCLING DRUG-SENSING TRANSCRIPTIONAL ACTIVATOR SOXR"/>
    <property type="match status" value="1"/>
</dbReference>
<keyword evidence="6" id="KW-0238">DNA-binding</keyword>
<sequence length="170" mass="19172">MKSTPGERITVPTQQDLTVGQLAQRAGVATSALRYYEERGLIASRRTGGNQRRYAQATLRRVAFIRAAQNVGLSLEEICEALTTLPEGRTPTKRDWHRLSRAWRPRLDQQIERLERLRDRLDGCIGCGCLSLKACALYNPEDELSTEGTGGVLLEPGHDDDVSARRRRRR</sequence>
<keyword evidence="5" id="KW-0805">Transcription regulation</keyword>
<dbReference type="PROSITE" id="PS00552">
    <property type="entry name" value="HTH_MERR_1"/>
    <property type="match status" value="1"/>
</dbReference>
<gene>
    <name evidence="10" type="primary">soxR</name>
    <name evidence="10" type="ORF">HGK34_12800</name>
</gene>
<dbReference type="SMART" id="SM00422">
    <property type="entry name" value="HTH_MERR"/>
    <property type="match status" value="1"/>
</dbReference>
<evidence type="ECO:0000256" key="3">
    <source>
        <dbReference type="ARBA" id="ARBA00023004"/>
    </source>
</evidence>
<dbReference type="RefSeq" id="WP_201847877.1">
    <property type="nucleotide sequence ID" value="NZ_JABBYC010000022.1"/>
</dbReference>
<evidence type="ECO:0000256" key="1">
    <source>
        <dbReference type="ARBA" id="ARBA00022714"/>
    </source>
</evidence>
<name>A0ABS1LLM8_9MICO</name>
<protein>
    <submittedName>
        <fullName evidence="10">Redox-sensitive transcriptional activator SoxR</fullName>
    </submittedName>
</protein>
<dbReference type="Pfam" id="PF00376">
    <property type="entry name" value="MerR"/>
    <property type="match status" value="1"/>
</dbReference>
<dbReference type="InterPro" id="IPR015358">
    <property type="entry name" value="Tscrpt_reg_MerR_DNA-bd"/>
</dbReference>
<dbReference type="Gene3D" id="1.10.1660.10">
    <property type="match status" value="1"/>
</dbReference>
<dbReference type="InterPro" id="IPR010211">
    <property type="entry name" value="Redox-sen_tscrpt-act_SoxR"/>
</dbReference>
<feature type="region of interest" description="Disordered" evidence="8">
    <location>
        <begin position="146"/>
        <end position="170"/>
    </location>
</feature>
<dbReference type="Proteomes" id="UP000675409">
    <property type="component" value="Unassembled WGS sequence"/>
</dbReference>
<evidence type="ECO:0000256" key="5">
    <source>
        <dbReference type="ARBA" id="ARBA00023015"/>
    </source>
</evidence>
<comment type="caution">
    <text evidence="10">The sequence shown here is derived from an EMBL/GenBank/DDBJ whole genome shotgun (WGS) entry which is preliminary data.</text>
</comment>
<evidence type="ECO:0000313" key="10">
    <source>
        <dbReference type="EMBL" id="MBL0887146.1"/>
    </source>
</evidence>
<proteinExistence type="predicted"/>
<keyword evidence="2" id="KW-0479">Metal-binding</keyword>
<dbReference type="SUPFAM" id="SSF46955">
    <property type="entry name" value="Putative DNA-binding domain"/>
    <property type="match status" value="1"/>
</dbReference>
<evidence type="ECO:0000256" key="6">
    <source>
        <dbReference type="ARBA" id="ARBA00023125"/>
    </source>
</evidence>
<evidence type="ECO:0000313" key="11">
    <source>
        <dbReference type="Proteomes" id="UP000675409"/>
    </source>
</evidence>
<keyword evidence="3" id="KW-0408">Iron</keyword>
<evidence type="ECO:0000256" key="4">
    <source>
        <dbReference type="ARBA" id="ARBA00023014"/>
    </source>
</evidence>
<evidence type="ECO:0000259" key="9">
    <source>
        <dbReference type="PROSITE" id="PS50937"/>
    </source>
</evidence>
<dbReference type="NCBIfam" id="TIGR01950">
    <property type="entry name" value="SoxR"/>
    <property type="match status" value="1"/>
</dbReference>
<dbReference type="EMBL" id="JABBYC010000022">
    <property type="protein sequence ID" value="MBL0887146.1"/>
    <property type="molecule type" value="Genomic_DNA"/>
</dbReference>
<evidence type="ECO:0000256" key="8">
    <source>
        <dbReference type="SAM" id="MobiDB-lite"/>
    </source>
</evidence>
<evidence type="ECO:0000256" key="7">
    <source>
        <dbReference type="ARBA" id="ARBA00023163"/>
    </source>
</evidence>
<organism evidence="10 11">
    <name type="scientific">Myceligenerans indicum</name>
    <dbReference type="NCBI Taxonomy" id="2593663"/>
    <lineage>
        <taxon>Bacteria</taxon>
        <taxon>Bacillati</taxon>
        <taxon>Actinomycetota</taxon>
        <taxon>Actinomycetes</taxon>
        <taxon>Micrococcales</taxon>
        <taxon>Promicromonosporaceae</taxon>
        <taxon>Myceligenerans</taxon>
    </lineage>
</organism>
<dbReference type="InterPro" id="IPR047057">
    <property type="entry name" value="MerR_fam"/>
</dbReference>
<reference evidence="10 11" key="1">
    <citation type="journal article" date="2021" name="Arch. Microbiol.">
        <title>Myceligenerans indicum sp. nov., an actinobacterium isolated from mangrove sediment of Sundarbans, India.</title>
        <authorList>
            <person name="Asha K."/>
            <person name="Bhadury P."/>
        </authorList>
    </citation>
    <scope>NUCLEOTIDE SEQUENCE [LARGE SCALE GENOMIC DNA]</scope>
    <source>
        <strain evidence="10 11">I2</strain>
    </source>
</reference>
<dbReference type="PROSITE" id="PS50937">
    <property type="entry name" value="HTH_MERR_2"/>
    <property type="match status" value="1"/>
</dbReference>
<keyword evidence="7" id="KW-0804">Transcription</keyword>
<dbReference type="PANTHER" id="PTHR30204:SF0">
    <property type="entry name" value="REDOX-SENSITIVE TRANSCRIPTIONAL ACTIVATOR SOXR"/>
    <property type="match status" value="1"/>
</dbReference>
<dbReference type="InterPro" id="IPR009061">
    <property type="entry name" value="DNA-bd_dom_put_sf"/>
</dbReference>
<dbReference type="CDD" id="cd01110">
    <property type="entry name" value="HTH_SoxR"/>
    <property type="match status" value="1"/>
</dbReference>